<name>A0A918K4C1_9GAMM</name>
<evidence type="ECO:0000256" key="3">
    <source>
        <dbReference type="HAMAP-Rule" id="MF_01385"/>
    </source>
</evidence>
<dbReference type="PANTHER" id="PTHR33620">
    <property type="entry name" value="UREASE ACCESSORY PROTEIN F"/>
    <property type="match status" value="1"/>
</dbReference>
<dbReference type="PANTHER" id="PTHR33620:SF1">
    <property type="entry name" value="UREASE ACCESSORY PROTEIN F"/>
    <property type="match status" value="1"/>
</dbReference>
<keyword evidence="2 3" id="KW-0143">Chaperone</keyword>
<accession>A0A918K4C1</accession>
<comment type="caution">
    <text evidence="4">The sequence shown here is derived from an EMBL/GenBank/DDBJ whole genome shotgun (WGS) entry which is preliminary data.</text>
</comment>
<comment type="similarity">
    <text evidence="3">Belongs to the UreF family.</text>
</comment>
<sequence length="239" mass="26052">MPMATITTDTMAESARPPQSGSALLRLLQLSSVSLPVGGFSFSQGLEYAVEAGWVHNVETTRRFLSEQLRYNLSRVDLPILARSHAATLAGDAEQLQDCNNLILACRETRELRFTDTAMGRALVRLLRSLEMAPPLAADEDISFVTAFAYAAACWSIPIDDTALGFAWAWLENQVAAATKLVPLGQTQAQQLLGELNPVLTDAWTLARGIDVDDIGACLPALAIASCRHETQYTRLFRS</sequence>
<comment type="function">
    <text evidence="3">Required for maturation of urease via the functional incorporation of the urease nickel metallocenter.</text>
</comment>
<comment type="subcellular location">
    <subcellularLocation>
        <location evidence="3">Cytoplasm</location>
    </subcellularLocation>
</comment>
<gene>
    <name evidence="3 4" type="primary">ureF</name>
    <name evidence="4" type="ORF">GCM10007392_07980</name>
</gene>
<evidence type="ECO:0000256" key="1">
    <source>
        <dbReference type="ARBA" id="ARBA00022988"/>
    </source>
</evidence>
<evidence type="ECO:0000256" key="2">
    <source>
        <dbReference type="ARBA" id="ARBA00023186"/>
    </source>
</evidence>
<dbReference type="InterPro" id="IPR002639">
    <property type="entry name" value="UreF"/>
</dbReference>
<dbReference type="PIRSF" id="PIRSF009467">
    <property type="entry name" value="Ureas_acces_UreF"/>
    <property type="match status" value="1"/>
</dbReference>
<dbReference type="GO" id="GO:0016151">
    <property type="term" value="F:nickel cation binding"/>
    <property type="evidence" value="ECO:0007669"/>
    <property type="project" value="UniProtKB-UniRule"/>
</dbReference>
<evidence type="ECO:0000313" key="5">
    <source>
        <dbReference type="Proteomes" id="UP000626148"/>
    </source>
</evidence>
<proteinExistence type="inferred from homology"/>
<dbReference type="Gene3D" id="1.10.4190.10">
    <property type="entry name" value="Urease accessory protein UreF"/>
    <property type="match status" value="1"/>
</dbReference>
<dbReference type="AlphaFoldDB" id="A0A918K4C1"/>
<dbReference type="Pfam" id="PF01730">
    <property type="entry name" value="UreF"/>
    <property type="match status" value="1"/>
</dbReference>
<comment type="subunit">
    <text evidence="3">UreD, UreF and UreG form a complex that acts as a GTP-hydrolysis-dependent molecular chaperone, activating the urease apoprotein by helping to assemble the nickel containing metallocenter of UreC. The UreE protein probably delivers the nickel.</text>
</comment>
<reference evidence="4" key="1">
    <citation type="journal article" date="2014" name="Int. J. Syst. Evol. Microbiol.">
        <title>Complete genome sequence of Corynebacterium casei LMG S-19264T (=DSM 44701T), isolated from a smear-ripened cheese.</title>
        <authorList>
            <consortium name="US DOE Joint Genome Institute (JGI-PGF)"/>
            <person name="Walter F."/>
            <person name="Albersmeier A."/>
            <person name="Kalinowski J."/>
            <person name="Ruckert C."/>
        </authorList>
    </citation>
    <scope>NUCLEOTIDE SEQUENCE</scope>
    <source>
        <strain evidence="4">KCTC 22169</strain>
    </source>
</reference>
<protein>
    <recommendedName>
        <fullName evidence="3">Urease accessory protein UreF</fullName>
    </recommendedName>
</protein>
<dbReference type="InterPro" id="IPR038277">
    <property type="entry name" value="UreF_sf"/>
</dbReference>
<reference evidence="4" key="2">
    <citation type="submission" date="2020-09" db="EMBL/GenBank/DDBJ databases">
        <authorList>
            <person name="Sun Q."/>
            <person name="Kim S."/>
        </authorList>
    </citation>
    <scope>NUCLEOTIDE SEQUENCE</scope>
    <source>
        <strain evidence="4">KCTC 22169</strain>
    </source>
</reference>
<dbReference type="HAMAP" id="MF_01385">
    <property type="entry name" value="UreF"/>
    <property type="match status" value="1"/>
</dbReference>
<dbReference type="EMBL" id="BMXR01000002">
    <property type="protein sequence ID" value="GGX43636.1"/>
    <property type="molecule type" value="Genomic_DNA"/>
</dbReference>
<dbReference type="Proteomes" id="UP000626148">
    <property type="component" value="Unassembled WGS sequence"/>
</dbReference>
<keyword evidence="5" id="KW-1185">Reference proteome</keyword>
<dbReference type="GO" id="GO:0005737">
    <property type="term" value="C:cytoplasm"/>
    <property type="evidence" value="ECO:0007669"/>
    <property type="project" value="UniProtKB-SubCell"/>
</dbReference>
<keyword evidence="1 3" id="KW-0996">Nickel insertion</keyword>
<organism evidence="4 5">
    <name type="scientific">Saccharospirillum salsuginis</name>
    <dbReference type="NCBI Taxonomy" id="418750"/>
    <lineage>
        <taxon>Bacteria</taxon>
        <taxon>Pseudomonadati</taxon>
        <taxon>Pseudomonadota</taxon>
        <taxon>Gammaproteobacteria</taxon>
        <taxon>Oceanospirillales</taxon>
        <taxon>Saccharospirillaceae</taxon>
        <taxon>Saccharospirillum</taxon>
    </lineage>
</organism>
<evidence type="ECO:0000313" key="4">
    <source>
        <dbReference type="EMBL" id="GGX43636.1"/>
    </source>
</evidence>
<keyword evidence="3" id="KW-0963">Cytoplasm</keyword>